<feature type="non-terminal residue" evidence="2">
    <location>
        <position position="90"/>
    </location>
</feature>
<feature type="region of interest" description="Disordered" evidence="1">
    <location>
        <begin position="46"/>
        <end position="90"/>
    </location>
</feature>
<reference evidence="2" key="1">
    <citation type="submission" date="2020-12" db="EMBL/GenBank/DDBJ databases">
        <title>Genomic characterization of non-nitrogen-fixing Frankia strains.</title>
        <authorList>
            <person name="Carlos-Shanley C."/>
            <person name="Guerra T."/>
            <person name="Hahn D."/>
        </authorList>
    </citation>
    <scope>NUCLEOTIDE SEQUENCE</scope>
    <source>
        <strain evidence="2">CN6</strain>
    </source>
</reference>
<protein>
    <submittedName>
        <fullName evidence="2">Uncharacterized protein</fullName>
    </submittedName>
</protein>
<evidence type="ECO:0000313" key="3">
    <source>
        <dbReference type="Proteomes" id="UP000604475"/>
    </source>
</evidence>
<dbReference type="AlphaFoldDB" id="A0A937RQ81"/>
<proteinExistence type="predicted"/>
<keyword evidence="3" id="KW-1185">Reference proteome</keyword>
<accession>A0A937RQ81</accession>
<feature type="compositionally biased region" description="Gly residues" evidence="1">
    <location>
        <begin position="68"/>
        <end position="77"/>
    </location>
</feature>
<name>A0A937RQ81_9ACTN</name>
<organism evidence="2 3">
    <name type="scientific">Frankia nepalensis</name>
    <dbReference type="NCBI Taxonomy" id="1836974"/>
    <lineage>
        <taxon>Bacteria</taxon>
        <taxon>Bacillati</taxon>
        <taxon>Actinomycetota</taxon>
        <taxon>Actinomycetes</taxon>
        <taxon>Frankiales</taxon>
        <taxon>Frankiaceae</taxon>
        <taxon>Frankia</taxon>
    </lineage>
</organism>
<gene>
    <name evidence="2" type="ORF">I7412_30365</name>
</gene>
<comment type="caution">
    <text evidence="2">The sequence shown here is derived from an EMBL/GenBank/DDBJ whole genome shotgun (WGS) entry which is preliminary data.</text>
</comment>
<dbReference type="EMBL" id="JAEACQ010000269">
    <property type="protein sequence ID" value="MBL7631389.1"/>
    <property type="molecule type" value="Genomic_DNA"/>
</dbReference>
<dbReference type="Proteomes" id="UP000604475">
    <property type="component" value="Unassembled WGS sequence"/>
</dbReference>
<evidence type="ECO:0000256" key="1">
    <source>
        <dbReference type="SAM" id="MobiDB-lite"/>
    </source>
</evidence>
<sequence length="90" mass="8606">MAASRADLAFLYRRAAFGARPAELDAAVAAGYEAAVDGLLGARALGGDGTAAEPPPVLASPLPPPPAAGGGGAGAGAARGAVLRARRAQT</sequence>
<evidence type="ECO:0000313" key="2">
    <source>
        <dbReference type="EMBL" id="MBL7631389.1"/>
    </source>
</evidence>
<feature type="compositionally biased region" description="Pro residues" evidence="1">
    <location>
        <begin position="53"/>
        <end position="67"/>
    </location>
</feature>